<proteinExistence type="predicted"/>
<accession>A0ABQ9I2V3</accession>
<gene>
    <name evidence="2" type="ORF">PR048_010493</name>
</gene>
<feature type="region of interest" description="Disordered" evidence="1">
    <location>
        <begin position="284"/>
        <end position="307"/>
    </location>
</feature>
<keyword evidence="3" id="KW-1185">Reference proteome</keyword>
<name>A0ABQ9I2V3_9NEOP</name>
<protein>
    <submittedName>
        <fullName evidence="2">Uncharacterized protein</fullName>
    </submittedName>
</protein>
<feature type="compositionally biased region" description="Polar residues" evidence="1">
    <location>
        <begin position="298"/>
        <end position="307"/>
    </location>
</feature>
<organism evidence="2 3">
    <name type="scientific">Dryococelus australis</name>
    <dbReference type="NCBI Taxonomy" id="614101"/>
    <lineage>
        <taxon>Eukaryota</taxon>
        <taxon>Metazoa</taxon>
        <taxon>Ecdysozoa</taxon>
        <taxon>Arthropoda</taxon>
        <taxon>Hexapoda</taxon>
        <taxon>Insecta</taxon>
        <taxon>Pterygota</taxon>
        <taxon>Neoptera</taxon>
        <taxon>Polyneoptera</taxon>
        <taxon>Phasmatodea</taxon>
        <taxon>Verophasmatodea</taxon>
        <taxon>Anareolatae</taxon>
        <taxon>Phasmatidae</taxon>
        <taxon>Eurycanthinae</taxon>
        <taxon>Dryococelus</taxon>
    </lineage>
</organism>
<dbReference type="Proteomes" id="UP001159363">
    <property type="component" value="Chromosome 3"/>
</dbReference>
<comment type="caution">
    <text evidence="2">The sequence shown here is derived from an EMBL/GenBank/DDBJ whole genome shotgun (WGS) entry which is preliminary data.</text>
</comment>
<evidence type="ECO:0000313" key="2">
    <source>
        <dbReference type="EMBL" id="KAJ8890984.1"/>
    </source>
</evidence>
<reference evidence="2 3" key="1">
    <citation type="submission" date="2023-02" db="EMBL/GenBank/DDBJ databases">
        <title>LHISI_Scaffold_Assembly.</title>
        <authorList>
            <person name="Stuart O.P."/>
            <person name="Cleave R."/>
            <person name="Magrath M.J.L."/>
            <person name="Mikheyev A.S."/>
        </authorList>
    </citation>
    <scope>NUCLEOTIDE SEQUENCE [LARGE SCALE GENOMIC DNA]</scope>
    <source>
        <strain evidence="2">Daus_M_001</strain>
        <tissue evidence="2">Leg muscle</tissue>
    </source>
</reference>
<dbReference type="EMBL" id="JARBHB010000003">
    <property type="protein sequence ID" value="KAJ8890984.1"/>
    <property type="molecule type" value="Genomic_DNA"/>
</dbReference>
<evidence type="ECO:0000256" key="1">
    <source>
        <dbReference type="SAM" id="MobiDB-lite"/>
    </source>
</evidence>
<sequence>MLGPALQLIPRPPLPRGRGFAASCGSMLQLVRDIPLNLSSWKRSEERGPIAPLPSPERRPNTSLVTAGTKLLDNKDPAHSLVAFLRCVEQGGETVVKRLACSPPTKENRVQSQAGLPLPHLPDFRMWESCRTMIVVIGVCPRFTDTQCRSCLIVIGPFRKRTCLPTETSGHEPKENCTHAIEHWSLAFPDWQTAKLSAVNVAHFVQVKYDEIVTACPSGARRIRSSSRATAKDSCPLRFRPDNLAVIRPLADTRGRLEEYFNPPPPPFSSQMIAISLHHAPEKHQQSVDCRTDPTLASHPQSPAGSQSFRWWESCWTMPLVGGFPRGSPVSPAPSFRRRFIFTSITLIGSEDLDVKGRPNLFTSLDKPLKNHPMYYRDATNAVRYPCFSHTLNMSLSRSGPPVSLARLPPRRTGFNPRPWESCRTMLLAGGFSRGSPVSPSLSFLHCSIIPISTNLIGSQDLAVKSHPNLSTRTLTF</sequence>
<evidence type="ECO:0000313" key="3">
    <source>
        <dbReference type="Proteomes" id="UP001159363"/>
    </source>
</evidence>